<evidence type="ECO:0000256" key="1">
    <source>
        <dbReference type="SAM" id="MobiDB-lite"/>
    </source>
</evidence>
<feature type="compositionally biased region" description="Basic and acidic residues" evidence="1">
    <location>
        <begin position="1"/>
        <end position="20"/>
    </location>
</feature>
<accession>A0A1G6TK79</accession>
<protein>
    <submittedName>
        <fullName evidence="2">Uncharacterized protein</fullName>
    </submittedName>
</protein>
<sequence length="26" mass="3082">IRDPGKKAKREKTMREREQHLTSTKG</sequence>
<evidence type="ECO:0000313" key="2">
    <source>
        <dbReference type="EMBL" id="SDD28916.1"/>
    </source>
</evidence>
<name>A0A1G6TK79_9ACTN</name>
<dbReference type="Proteomes" id="UP000198949">
    <property type="component" value="Unassembled WGS sequence"/>
</dbReference>
<evidence type="ECO:0000313" key="3">
    <source>
        <dbReference type="EMBL" id="SDE14322.1"/>
    </source>
</evidence>
<dbReference type="EMBL" id="FNAD01000003">
    <property type="protein sequence ID" value="SDD28916.1"/>
    <property type="molecule type" value="Genomic_DNA"/>
</dbReference>
<evidence type="ECO:0000313" key="4">
    <source>
        <dbReference type="Proteomes" id="UP000198949"/>
    </source>
</evidence>
<dbReference type="AlphaFoldDB" id="A0A1G6TK79"/>
<feature type="region of interest" description="Disordered" evidence="1">
    <location>
        <begin position="1"/>
        <end position="26"/>
    </location>
</feature>
<keyword evidence="4" id="KW-1185">Reference proteome</keyword>
<proteinExistence type="predicted"/>
<dbReference type="EMBL" id="FNAD01000013">
    <property type="protein sequence ID" value="SDE14322.1"/>
    <property type="molecule type" value="Genomic_DNA"/>
</dbReference>
<feature type="non-terminal residue" evidence="2">
    <location>
        <position position="1"/>
    </location>
</feature>
<reference evidence="2" key="2">
    <citation type="submission" date="2016-10" db="EMBL/GenBank/DDBJ databases">
        <authorList>
            <person name="de Groot N.N."/>
        </authorList>
    </citation>
    <scope>NUCLEOTIDE SEQUENCE [LARGE SCALE GENOMIC DNA]</scope>
    <source>
        <strain evidence="2">CGMCC 4.3516</strain>
    </source>
</reference>
<gene>
    <name evidence="2" type="ORF">SAMN05216270_1031</name>
    <name evidence="3" type="ORF">SAMN05216270_113153</name>
</gene>
<reference evidence="4" key="1">
    <citation type="submission" date="2016-10" db="EMBL/GenBank/DDBJ databases">
        <authorList>
            <person name="Varghese N."/>
            <person name="Submissions S."/>
        </authorList>
    </citation>
    <scope>NUCLEOTIDE SEQUENCE [LARGE SCALE GENOMIC DNA]</scope>
    <source>
        <strain evidence="4">CGMCC 4.3516</strain>
    </source>
</reference>
<organism evidence="2 4">
    <name type="scientific">Glycomyces harbinensis</name>
    <dbReference type="NCBI Taxonomy" id="58114"/>
    <lineage>
        <taxon>Bacteria</taxon>
        <taxon>Bacillati</taxon>
        <taxon>Actinomycetota</taxon>
        <taxon>Actinomycetes</taxon>
        <taxon>Glycomycetales</taxon>
        <taxon>Glycomycetaceae</taxon>
        <taxon>Glycomyces</taxon>
    </lineage>
</organism>